<accession>A0A1M7QI46</accession>
<dbReference type="EMBL" id="FRCY01000018">
    <property type="protein sequence ID" value="SHN30730.1"/>
    <property type="molecule type" value="Genomic_DNA"/>
</dbReference>
<dbReference type="AlphaFoldDB" id="A0A1M7QI46"/>
<reference evidence="1 2" key="1">
    <citation type="submission" date="2016-11" db="EMBL/GenBank/DDBJ databases">
        <authorList>
            <person name="Jaros S."/>
            <person name="Januszkiewicz K."/>
            <person name="Wedrychowicz H."/>
        </authorList>
    </citation>
    <scope>NUCLEOTIDE SEQUENCE [LARGE SCALE GENOMIC DNA]</scope>
    <source>
        <strain evidence="1 2">CGMCC 1.6102</strain>
    </source>
</reference>
<dbReference type="InterPro" id="IPR025316">
    <property type="entry name" value="DUF4221"/>
</dbReference>
<dbReference type="Proteomes" id="UP000184513">
    <property type="component" value="Unassembled WGS sequence"/>
</dbReference>
<sequence length="393" mass="45192">MEYFENKYIFPILFGMLLMAMGNSCSTDNSLDPEARTYTETMTLIPSDTLRIPIGYRSNVYSKYVKKVEINGGAYLGVVNENTNELEFYALSEKDNDFKVQFKVEGPNGVGQIRGFEFMSDSTLLIGSTYRIRLYVTDLEGNLLETLRTDIVERKGNPSIQLYYTQQPLMFDNARADAFVYARGSSDYSEPGKWSGTMFLKIPDNNDESAEHVFELPSHLYEYVHGAYFSHSSHVMVNDRYIVFGIAFYNNLLIYDLDDNVLSEKEAGSKYFGDALSWDNPTMDGHEEFYVTSNSYRELAYDEENQLLYRLAYQGVDYIGPDGQRRNWDNKPPSVIIINSDFEKVGEVDLPVNTIYTRMYFTHDGKLYLSLNHPDNNPSEDQMVFVGFKPEEL</sequence>
<dbReference type="Pfam" id="PF13970">
    <property type="entry name" value="DUF4221"/>
    <property type="match status" value="1"/>
</dbReference>
<proteinExistence type="predicted"/>
<dbReference type="OrthoDB" id="833276at2"/>
<gene>
    <name evidence="1" type="ORF">SAMN04488057_11874</name>
</gene>
<keyword evidence="2" id="KW-1185">Reference proteome</keyword>
<evidence type="ECO:0000313" key="1">
    <source>
        <dbReference type="EMBL" id="SHN30730.1"/>
    </source>
</evidence>
<organism evidence="1 2">
    <name type="scientific">Cyclobacterium lianum</name>
    <dbReference type="NCBI Taxonomy" id="388280"/>
    <lineage>
        <taxon>Bacteria</taxon>
        <taxon>Pseudomonadati</taxon>
        <taxon>Bacteroidota</taxon>
        <taxon>Cytophagia</taxon>
        <taxon>Cytophagales</taxon>
        <taxon>Cyclobacteriaceae</taxon>
        <taxon>Cyclobacterium</taxon>
    </lineage>
</organism>
<dbReference type="RefSeq" id="WP_073097515.1">
    <property type="nucleotide sequence ID" value="NZ_FRCY01000018.1"/>
</dbReference>
<dbReference type="STRING" id="388280.SAMN04488057_11874"/>
<name>A0A1M7QI46_9BACT</name>
<dbReference type="SUPFAM" id="SSF63829">
    <property type="entry name" value="Calcium-dependent phosphotriesterase"/>
    <property type="match status" value="1"/>
</dbReference>
<evidence type="ECO:0008006" key="3">
    <source>
        <dbReference type="Google" id="ProtNLM"/>
    </source>
</evidence>
<evidence type="ECO:0000313" key="2">
    <source>
        <dbReference type="Proteomes" id="UP000184513"/>
    </source>
</evidence>
<protein>
    <recommendedName>
        <fullName evidence="3">TolB-like 6-blade propeller-like</fullName>
    </recommendedName>
</protein>